<dbReference type="GO" id="GO:0003677">
    <property type="term" value="F:DNA binding"/>
    <property type="evidence" value="ECO:0007669"/>
    <property type="project" value="InterPro"/>
</dbReference>
<dbReference type="InterPro" id="IPR029063">
    <property type="entry name" value="SAM-dependent_MTases_sf"/>
</dbReference>
<dbReference type="GO" id="GO:0008170">
    <property type="term" value="F:N-methyltransferase activity"/>
    <property type="evidence" value="ECO:0007669"/>
    <property type="project" value="InterPro"/>
</dbReference>
<organism evidence="7 8">
    <name type="scientific">Domibacillus antri</name>
    <dbReference type="NCBI Taxonomy" id="1714264"/>
    <lineage>
        <taxon>Bacteria</taxon>
        <taxon>Bacillati</taxon>
        <taxon>Bacillota</taxon>
        <taxon>Bacilli</taxon>
        <taxon>Bacillales</taxon>
        <taxon>Bacillaceae</taxon>
        <taxon>Domibacillus</taxon>
    </lineage>
</organism>
<dbReference type="GO" id="GO:0032259">
    <property type="term" value="P:methylation"/>
    <property type="evidence" value="ECO:0007669"/>
    <property type="project" value="UniProtKB-KW"/>
</dbReference>
<evidence type="ECO:0000259" key="6">
    <source>
        <dbReference type="Pfam" id="PF01555"/>
    </source>
</evidence>
<evidence type="ECO:0000313" key="8">
    <source>
        <dbReference type="Proteomes" id="UP000185568"/>
    </source>
</evidence>
<keyword evidence="8" id="KW-1185">Reference proteome</keyword>
<dbReference type="EMBL" id="MSDU01000054">
    <property type="protein sequence ID" value="OLN21332.1"/>
    <property type="molecule type" value="Genomic_DNA"/>
</dbReference>
<dbReference type="GO" id="GO:0009307">
    <property type="term" value="P:DNA restriction-modification system"/>
    <property type="evidence" value="ECO:0007669"/>
    <property type="project" value="UniProtKB-KW"/>
</dbReference>
<evidence type="ECO:0000256" key="3">
    <source>
        <dbReference type="ARBA" id="ARBA00022679"/>
    </source>
</evidence>
<reference evidence="7 8" key="1">
    <citation type="submission" date="2016-12" db="EMBL/GenBank/DDBJ databases">
        <title>Domibacillus antri genome sequencing.</title>
        <authorList>
            <person name="Verma A."/>
            <person name="Krishnamurthi S."/>
        </authorList>
    </citation>
    <scope>NUCLEOTIDE SEQUENCE [LARGE SCALE GENOMIC DNA]</scope>
    <source>
        <strain evidence="7 8">XD80</strain>
    </source>
</reference>
<proteinExistence type="inferred from homology"/>
<dbReference type="SUPFAM" id="SSF53335">
    <property type="entry name" value="S-adenosyl-L-methionine-dependent methyltransferases"/>
    <property type="match status" value="1"/>
</dbReference>
<evidence type="ECO:0000313" key="7">
    <source>
        <dbReference type="EMBL" id="OLN21332.1"/>
    </source>
</evidence>
<sequence length="401" mass="46814">MLDNQLYKALNIQSDNELKNVAKILKIPLSTLKYYAERNIFPSEADANKMCEYLGIDILELQLKLGSIDYNLLKKLMNHSKEIRSLIEDEEPQEEKEKKSVDLVFTTDYGKMYKGDCISLMQTMESNSVDLIFADPPFNLDKQYESGYNDKVSEQEYLQWTEQWLLECVRILKDGGAMFVWNLPKWNTYISTTLNRYLEFRHWIAVDIKYRLPIKNRLYPSHYGLLYYIKGSKPNSFNESRLPLEICRHCAGDIHDYGGYKDKLNEKGINLTDVWDDIPPVRHSKYKTRGSNELSLKLLERIISLASNEGDTVFDPFGGSGTTYIASEILKRKWIGIEIGPTEAIKQRFEDIEWQREYIKDLQSNSNVLFTEKIKKKRIANGHWTPETIGKKKEKQQSLKI</sequence>
<gene>
    <name evidence="7" type="ORF">BTO30_15590</name>
</gene>
<dbReference type="InterPro" id="IPR002941">
    <property type="entry name" value="DNA_methylase_N4/N6"/>
</dbReference>
<keyword evidence="5" id="KW-0680">Restriction system</keyword>
<dbReference type="PRINTS" id="PR00506">
    <property type="entry name" value="D21N6MTFRASE"/>
</dbReference>
<comment type="caution">
    <text evidence="7">The sequence shown here is derived from an EMBL/GenBank/DDBJ whole genome shotgun (WGS) entry which is preliminary data.</text>
</comment>
<evidence type="ECO:0000256" key="5">
    <source>
        <dbReference type="ARBA" id="ARBA00022747"/>
    </source>
</evidence>
<evidence type="ECO:0000256" key="4">
    <source>
        <dbReference type="ARBA" id="ARBA00022691"/>
    </source>
</evidence>
<dbReference type="RefSeq" id="WP_075399619.1">
    <property type="nucleotide sequence ID" value="NZ_MSDU01000054.1"/>
</dbReference>
<accession>A0A1Q8Q1Y4</accession>
<feature type="domain" description="DNA methylase N-4/N-6" evidence="6">
    <location>
        <begin position="129"/>
        <end position="341"/>
    </location>
</feature>
<keyword evidence="4" id="KW-0949">S-adenosyl-L-methionine</keyword>
<evidence type="ECO:0000256" key="2">
    <source>
        <dbReference type="ARBA" id="ARBA00022603"/>
    </source>
</evidence>
<dbReference type="InterPro" id="IPR002295">
    <property type="entry name" value="N4/N6-MTase_EcoPI_Mod-like"/>
</dbReference>
<dbReference type="OrthoDB" id="9800801at2"/>
<dbReference type="AlphaFoldDB" id="A0A1Q8Q1Y4"/>
<dbReference type="InterPro" id="IPR002052">
    <property type="entry name" value="DNA_methylase_N6_adenine_CS"/>
</dbReference>
<keyword evidence="2 7" id="KW-0489">Methyltransferase</keyword>
<dbReference type="Proteomes" id="UP000185568">
    <property type="component" value="Unassembled WGS sequence"/>
</dbReference>
<protein>
    <submittedName>
        <fullName evidence="7">Site-specific DNA-methyltransferase</fullName>
    </submittedName>
</protein>
<name>A0A1Q8Q1Y4_9BACI</name>
<comment type="similarity">
    <text evidence="1">Belongs to the N(4)/N(6)-methyltransferase family.</text>
</comment>
<dbReference type="STRING" id="1714264.BTO30_15590"/>
<evidence type="ECO:0000256" key="1">
    <source>
        <dbReference type="ARBA" id="ARBA00006594"/>
    </source>
</evidence>
<dbReference type="Pfam" id="PF01555">
    <property type="entry name" value="N6_N4_Mtase"/>
    <property type="match status" value="1"/>
</dbReference>
<dbReference type="PROSITE" id="PS00092">
    <property type="entry name" value="N6_MTASE"/>
    <property type="match status" value="1"/>
</dbReference>
<dbReference type="Gene3D" id="3.40.50.150">
    <property type="entry name" value="Vaccinia Virus protein VP39"/>
    <property type="match status" value="1"/>
</dbReference>
<keyword evidence="3 7" id="KW-0808">Transferase</keyword>